<keyword evidence="5" id="KW-1185">Reference proteome</keyword>
<evidence type="ECO:0000313" key="5">
    <source>
        <dbReference type="Proteomes" id="UP001497493"/>
    </source>
</evidence>
<dbReference type="Pfam" id="PF00403">
    <property type="entry name" value="HMA"/>
    <property type="match status" value="1"/>
</dbReference>
<dbReference type="PANTHER" id="PTHR42208">
    <property type="entry name" value="HEAVY METAL TRANSPORTER-RELATED"/>
    <property type="match status" value="1"/>
</dbReference>
<evidence type="ECO:0000256" key="1">
    <source>
        <dbReference type="ARBA" id="ARBA00022723"/>
    </source>
</evidence>
<dbReference type="InterPro" id="IPR036163">
    <property type="entry name" value="HMA_dom_sf"/>
</dbReference>
<feature type="transmembrane region" description="Helical" evidence="2">
    <location>
        <begin position="120"/>
        <end position="145"/>
    </location>
</feature>
<keyword evidence="1" id="KW-0479">Metal-binding</keyword>
<dbReference type="InterPro" id="IPR017969">
    <property type="entry name" value="Heavy-metal-associated_CS"/>
</dbReference>
<feature type="transmembrane region" description="Helical" evidence="2">
    <location>
        <begin position="166"/>
        <end position="186"/>
    </location>
</feature>
<proteinExistence type="predicted"/>
<dbReference type="InterPro" id="IPR039447">
    <property type="entry name" value="UreH-like_TM_dom"/>
</dbReference>
<dbReference type="Pfam" id="PF13386">
    <property type="entry name" value="DsbD_2"/>
    <property type="match status" value="1"/>
</dbReference>
<feature type="transmembrane region" description="Helical" evidence="2">
    <location>
        <begin position="275"/>
        <end position="298"/>
    </location>
</feature>
<evidence type="ECO:0000313" key="4">
    <source>
        <dbReference type="EMBL" id="CAL1240176.1"/>
    </source>
</evidence>
<gene>
    <name evidence="4" type="ORF">MECH1_V1_1400</name>
</gene>
<keyword evidence="2" id="KW-0812">Transmembrane</keyword>
<name>A0ABM9NHZ7_9GAMM</name>
<sequence length="361" mass="38657">MTQVSRQLKVKGMHCQGCEQTIEAAVGCLPGVKQVQARYGRGSVDVVFDDDLIRLNGIVRVIEAKGYPLDRPEPVPLPRRLMQWSIFPILLVILGGVTLFGKSQMSLLSQLDARMSYTMVFSIGLLTGFHCIGMCGGFVVSYAVTEQPRKLGARVLAHFLYAFGKTVSYTVFGAVFGLLGAVVAITPTMRGVAALASGLFLILFGLKMLNVFSSLRGFGLRMPKLLSRTLSTGMQGRRSPLVIGLLTGFLLGCGPLQAMYVLAAGTGNPAEGAKLVFFFGLGTLPALLGFGFFANLISRGAMHQIVRASGILVIAMGLMMTNHGLKLSHSGYDLATLMARWQLSGVPKENQNGGSMPHSGH</sequence>
<keyword evidence="2" id="KW-1133">Transmembrane helix</keyword>
<dbReference type="Proteomes" id="UP001497493">
    <property type="component" value="Chromosome"/>
</dbReference>
<feature type="transmembrane region" description="Helical" evidence="2">
    <location>
        <begin position="81"/>
        <end position="100"/>
    </location>
</feature>
<keyword evidence="2" id="KW-0472">Membrane</keyword>
<dbReference type="EMBL" id="OZ026884">
    <property type="protein sequence ID" value="CAL1240176.1"/>
    <property type="molecule type" value="Genomic_DNA"/>
</dbReference>
<evidence type="ECO:0000256" key="2">
    <source>
        <dbReference type="SAM" id="Phobius"/>
    </source>
</evidence>
<feature type="domain" description="HMA" evidence="3">
    <location>
        <begin position="4"/>
        <end position="70"/>
    </location>
</feature>
<dbReference type="Gene3D" id="3.30.70.100">
    <property type="match status" value="1"/>
</dbReference>
<dbReference type="SUPFAM" id="SSF55008">
    <property type="entry name" value="HMA, heavy metal-associated domain"/>
    <property type="match status" value="1"/>
</dbReference>
<feature type="transmembrane region" description="Helical" evidence="2">
    <location>
        <begin position="305"/>
        <end position="325"/>
    </location>
</feature>
<dbReference type="PROSITE" id="PS50846">
    <property type="entry name" value="HMA_2"/>
    <property type="match status" value="1"/>
</dbReference>
<dbReference type="InterPro" id="IPR006121">
    <property type="entry name" value="HMA_dom"/>
</dbReference>
<feature type="transmembrane region" description="Helical" evidence="2">
    <location>
        <begin position="240"/>
        <end position="263"/>
    </location>
</feature>
<reference evidence="4 5" key="1">
    <citation type="submission" date="2024-04" db="EMBL/GenBank/DDBJ databases">
        <authorList>
            <person name="Cremers G."/>
        </authorList>
    </citation>
    <scope>NUCLEOTIDE SEQUENCE [LARGE SCALE GENOMIC DNA]</scope>
    <source>
        <strain evidence="4">MeCH1-AG</strain>
    </source>
</reference>
<organism evidence="4 5">
    <name type="scientific">Candidatus Methylocalor cossyra</name>
    <dbReference type="NCBI Taxonomy" id="3108543"/>
    <lineage>
        <taxon>Bacteria</taxon>
        <taxon>Pseudomonadati</taxon>
        <taxon>Pseudomonadota</taxon>
        <taxon>Gammaproteobacteria</taxon>
        <taxon>Methylococcales</taxon>
        <taxon>Methylococcaceae</taxon>
        <taxon>Candidatus Methylocalor</taxon>
    </lineage>
</organism>
<dbReference type="PROSITE" id="PS01047">
    <property type="entry name" value="HMA_1"/>
    <property type="match status" value="1"/>
</dbReference>
<feature type="transmembrane region" description="Helical" evidence="2">
    <location>
        <begin position="192"/>
        <end position="219"/>
    </location>
</feature>
<evidence type="ECO:0000259" key="3">
    <source>
        <dbReference type="PROSITE" id="PS50846"/>
    </source>
</evidence>
<accession>A0ABM9NHZ7</accession>
<dbReference type="CDD" id="cd00371">
    <property type="entry name" value="HMA"/>
    <property type="match status" value="1"/>
</dbReference>
<dbReference type="PANTHER" id="PTHR42208:SF1">
    <property type="entry name" value="HEAVY METAL TRANSPORTER"/>
    <property type="match status" value="1"/>
</dbReference>
<dbReference type="RefSeq" id="WP_348759679.1">
    <property type="nucleotide sequence ID" value="NZ_OZ026884.1"/>
</dbReference>
<protein>
    <submittedName>
        <fullName evidence="4">Sulfite exporter TauE/SafE</fullName>
    </submittedName>
</protein>